<dbReference type="PANTHER" id="PTHR17630">
    <property type="entry name" value="DIENELACTONE HYDROLASE"/>
    <property type="match status" value="1"/>
</dbReference>
<reference evidence="4" key="1">
    <citation type="submission" date="2017-03" db="EMBL/GenBank/DDBJ databases">
        <title>Genomes of endolithic fungi from Antarctica.</title>
        <authorList>
            <person name="Coleine C."/>
            <person name="Masonjones S."/>
            <person name="Stajich J.E."/>
        </authorList>
    </citation>
    <scope>NUCLEOTIDE SEQUENCE [LARGE SCALE GENOMIC DNA]</scope>
    <source>
        <strain evidence="4">CCFEE 5527</strain>
    </source>
</reference>
<dbReference type="EMBL" id="NAJO01000016">
    <property type="protein sequence ID" value="OQO06764.1"/>
    <property type="molecule type" value="Genomic_DNA"/>
</dbReference>
<dbReference type="STRING" id="1507870.A0A1V8T644"/>
<dbReference type="InterPro" id="IPR029058">
    <property type="entry name" value="AB_hydrolase_fold"/>
</dbReference>
<evidence type="ECO:0000313" key="4">
    <source>
        <dbReference type="Proteomes" id="UP000192596"/>
    </source>
</evidence>
<sequence>MSLKQCCATGSLHTGTPTGRRTKVHGLDCYVADAPSGSPKGIVVIIPDAFGIELLNNQVLADTYAKEGNFQVLLPDFMDGSPVPAEALISLSAMSKTGLWNQLYKVGHAVYILRHMVPFLYFCREAVCKPRIRAFMHAVRENEAANLPVGVAGFCWGGGHVTKLCWDDEKTKDGKQLVDCGFIAHPSFLTYPGDIEKVVLPLSCAAAEHDQQMSAANAKSTEEVLVAKTAKTKDQGVEHEFVMYPGAHHGFAVRADEEDKEEAARGKEAEAQAVAWFSKCTLPIDDPGAELSSAHNGGPLNAQSSDHAESSRHRGRDSISSDLCKTPETLHGMSQFEVGVQDLLDFLKNNALFKSVKSFLLSIERQYTSDRARERYYRWNQPSHSGIDATLWRRLLSKIDLCTISIVAPPINLAYLTSCHVNTSGDWAFTDMDYHVLQLSRPDISSRMTMGASQPTPEAASLFGLRPWTHISLNEGSFLRAYGSYEFFERGPPSLTTSVARSLSGAGSSPLLSNDTYLSWPILSRLKSFTYTAMFPFANHAQFMSMFKQIKEITLQFAPDVSTGILSDKARVGKAELADCWQELYTAYSELVKVVRTTEIPSPYEVNETQWGTAKPDLAIKKITVRDFAIKAIREDLEEIFAPLCAPIWAQDATGVFTRELLDGVRPV</sequence>
<feature type="compositionally biased region" description="Basic and acidic residues" evidence="1">
    <location>
        <begin position="306"/>
        <end position="319"/>
    </location>
</feature>
<accession>A0A1V8T644</accession>
<organism evidence="3 4">
    <name type="scientific">Cryoendolithus antarcticus</name>
    <dbReference type="NCBI Taxonomy" id="1507870"/>
    <lineage>
        <taxon>Eukaryota</taxon>
        <taxon>Fungi</taxon>
        <taxon>Dikarya</taxon>
        <taxon>Ascomycota</taxon>
        <taxon>Pezizomycotina</taxon>
        <taxon>Dothideomycetes</taxon>
        <taxon>Dothideomycetidae</taxon>
        <taxon>Cladosporiales</taxon>
        <taxon>Cladosporiaceae</taxon>
        <taxon>Cryoendolithus</taxon>
    </lineage>
</organism>
<gene>
    <name evidence="3" type="ORF">B0A48_08552</name>
</gene>
<feature type="domain" description="Dienelactone hydrolase" evidence="2">
    <location>
        <begin position="30"/>
        <end position="279"/>
    </location>
</feature>
<dbReference type="InterPro" id="IPR002925">
    <property type="entry name" value="Dienelactn_hydro"/>
</dbReference>
<name>A0A1V8T644_9PEZI</name>
<keyword evidence="4" id="KW-1185">Reference proteome</keyword>
<evidence type="ECO:0000259" key="2">
    <source>
        <dbReference type="Pfam" id="PF01738"/>
    </source>
</evidence>
<dbReference type="PANTHER" id="PTHR17630:SF105">
    <property type="entry name" value="DIENELACTONE HYDROLASE FAMILY PROTEIN (AFU_ORTHOLOGUE AFUA_4G08790)"/>
    <property type="match status" value="1"/>
</dbReference>
<protein>
    <recommendedName>
        <fullName evidence="2">Dienelactone hydrolase domain-containing protein</fullName>
    </recommendedName>
</protein>
<evidence type="ECO:0000313" key="3">
    <source>
        <dbReference type="EMBL" id="OQO06764.1"/>
    </source>
</evidence>
<dbReference type="OrthoDB" id="17560at2759"/>
<dbReference type="InParanoid" id="A0A1V8T644"/>
<dbReference type="Gene3D" id="3.40.50.1820">
    <property type="entry name" value="alpha/beta hydrolase"/>
    <property type="match status" value="1"/>
</dbReference>
<proteinExistence type="predicted"/>
<dbReference type="Pfam" id="PF01738">
    <property type="entry name" value="DLH"/>
    <property type="match status" value="1"/>
</dbReference>
<dbReference type="GO" id="GO:0016787">
    <property type="term" value="F:hydrolase activity"/>
    <property type="evidence" value="ECO:0007669"/>
    <property type="project" value="InterPro"/>
</dbReference>
<evidence type="ECO:0000256" key="1">
    <source>
        <dbReference type="SAM" id="MobiDB-lite"/>
    </source>
</evidence>
<comment type="caution">
    <text evidence="3">The sequence shown here is derived from an EMBL/GenBank/DDBJ whole genome shotgun (WGS) entry which is preliminary data.</text>
</comment>
<feature type="region of interest" description="Disordered" evidence="1">
    <location>
        <begin position="288"/>
        <end position="324"/>
    </location>
</feature>
<dbReference type="SUPFAM" id="SSF53474">
    <property type="entry name" value="alpha/beta-Hydrolases"/>
    <property type="match status" value="1"/>
</dbReference>
<dbReference type="Proteomes" id="UP000192596">
    <property type="component" value="Unassembled WGS sequence"/>
</dbReference>
<dbReference type="AlphaFoldDB" id="A0A1V8T644"/>